<dbReference type="SMART" id="SM00064">
    <property type="entry name" value="FYVE"/>
    <property type="match status" value="2"/>
</dbReference>
<evidence type="ECO:0000259" key="10">
    <source>
        <dbReference type="PROSITE" id="PS50003"/>
    </source>
</evidence>
<dbReference type="InterPro" id="IPR011011">
    <property type="entry name" value="Znf_FYVE_PHD"/>
</dbReference>
<dbReference type="Pfam" id="PF01363">
    <property type="entry name" value="FYVE"/>
    <property type="match status" value="1"/>
</dbReference>
<feature type="region of interest" description="Disordered" evidence="9">
    <location>
        <begin position="1"/>
        <end position="133"/>
    </location>
</feature>
<dbReference type="InterPro" id="IPR035899">
    <property type="entry name" value="DBL_dom_sf"/>
</dbReference>
<dbReference type="GO" id="GO:0005737">
    <property type="term" value="C:cytoplasm"/>
    <property type="evidence" value="ECO:0007669"/>
    <property type="project" value="TreeGrafter"/>
</dbReference>
<feature type="domain" description="PH" evidence="10">
    <location>
        <begin position="464"/>
        <end position="560"/>
    </location>
</feature>
<name>A0A0L0HGC7_SPIPD</name>
<dbReference type="CDD" id="cd00160">
    <property type="entry name" value="RhoGEF"/>
    <property type="match status" value="1"/>
</dbReference>
<keyword evidence="14" id="KW-1185">Reference proteome</keyword>
<evidence type="ECO:0000313" key="13">
    <source>
        <dbReference type="EMBL" id="KNC99883.1"/>
    </source>
</evidence>
<keyword evidence="5 8" id="KW-0863">Zinc-finger</keyword>
<gene>
    <name evidence="13" type="ORF">SPPG_05256</name>
</gene>
<comment type="subcellular location">
    <subcellularLocation>
        <location evidence="1">Cytoplasm</location>
        <location evidence="1">Cytoskeleton</location>
    </subcellularLocation>
</comment>
<dbReference type="InterPro" id="IPR017455">
    <property type="entry name" value="Znf_FYVE-rel"/>
</dbReference>
<dbReference type="InterPro" id="IPR000306">
    <property type="entry name" value="Znf_FYVE"/>
</dbReference>
<evidence type="ECO:0000256" key="9">
    <source>
        <dbReference type="SAM" id="MobiDB-lite"/>
    </source>
</evidence>
<dbReference type="VEuPathDB" id="FungiDB:SPPG_05256"/>
<dbReference type="Proteomes" id="UP000053201">
    <property type="component" value="Unassembled WGS sequence"/>
</dbReference>
<dbReference type="SMART" id="SM00233">
    <property type="entry name" value="PH"/>
    <property type="match status" value="1"/>
</dbReference>
<dbReference type="PROSITE" id="PS50178">
    <property type="entry name" value="ZF_FYVE"/>
    <property type="match status" value="1"/>
</dbReference>
<evidence type="ECO:0000256" key="4">
    <source>
        <dbReference type="ARBA" id="ARBA00022723"/>
    </source>
</evidence>
<dbReference type="PROSITE" id="PS50003">
    <property type="entry name" value="PH_DOMAIN"/>
    <property type="match status" value="1"/>
</dbReference>
<keyword evidence="7" id="KW-0206">Cytoskeleton</keyword>
<dbReference type="PROSITE" id="PS50010">
    <property type="entry name" value="DH_2"/>
    <property type="match status" value="1"/>
</dbReference>
<dbReference type="InterPro" id="IPR013083">
    <property type="entry name" value="Znf_RING/FYVE/PHD"/>
</dbReference>
<proteinExistence type="predicted"/>
<evidence type="ECO:0000259" key="11">
    <source>
        <dbReference type="PROSITE" id="PS50010"/>
    </source>
</evidence>
<dbReference type="InterPro" id="IPR001849">
    <property type="entry name" value="PH_domain"/>
</dbReference>
<dbReference type="EMBL" id="KQ257457">
    <property type="protein sequence ID" value="KNC99883.1"/>
    <property type="molecule type" value="Genomic_DNA"/>
</dbReference>
<evidence type="ECO:0000256" key="3">
    <source>
        <dbReference type="ARBA" id="ARBA00022658"/>
    </source>
</evidence>
<dbReference type="Pfam" id="PF00621">
    <property type="entry name" value="RhoGEF"/>
    <property type="match status" value="1"/>
</dbReference>
<accession>A0A0L0HGC7</accession>
<dbReference type="Gene3D" id="2.30.29.30">
    <property type="entry name" value="Pleckstrin-homology domain (PH domain)/Phosphotyrosine-binding domain (PTB)"/>
    <property type="match status" value="1"/>
</dbReference>
<feature type="compositionally biased region" description="Polar residues" evidence="9">
    <location>
        <begin position="1"/>
        <end position="20"/>
    </location>
</feature>
<keyword evidence="6" id="KW-0862">Zinc</keyword>
<evidence type="ECO:0000313" key="14">
    <source>
        <dbReference type="Proteomes" id="UP000053201"/>
    </source>
</evidence>
<evidence type="ECO:0000256" key="6">
    <source>
        <dbReference type="ARBA" id="ARBA00022833"/>
    </source>
</evidence>
<dbReference type="PANTHER" id="PTHR12673">
    <property type="entry name" value="FACIOGENITAL DYSPLASIA PROTEIN"/>
    <property type="match status" value="1"/>
</dbReference>
<dbReference type="SUPFAM" id="SSF48065">
    <property type="entry name" value="DBL homology domain (DH-domain)"/>
    <property type="match status" value="1"/>
</dbReference>
<dbReference type="InterPro" id="IPR051092">
    <property type="entry name" value="FYVE_RhoGEF_PH"/>
</dbReference>
<dbReference type="STRING" id="645134.A0A0L0HGC7"/>
<keyword evidence="3" id="KW-0344">Guanine-nucleotide releasing factor</keyword>
<dbReference type="GeneID" id="27688646"/>
<dbReference type="Pfam" id="PF00169">
    <property type="entry name" value="PH"/>
    <property type="match status" value="1"/>
</dbReference>
<dbReference type="SUPFAM" id="SSF50729">
    <property type="entry name" value="PH domain-like"/>
    <property type="match status" value="1"/>
</dbReference>
<keyword evidence="2" id="KW-0963">Cytoplasm</keyword>
<evidence type="ECO:0000256" key="5">
    <source>
        <dbReference type="ARBA" id="ARBA00022771"/>
    </source>
</evidence>
<evidence type="ECO:0000259" key="12">
    <source>
        <dbReference type="PROSITE" id="PS50178"/>
    </source>
</evidence>
<organism evidence="13 14">
    <name type="scientific">Spizellomyces punctatus (strain DAOM BR117)</name>
    <dbReference type="NCBI Taxonomy" id="645134"/>
    <lineage>
        <taxon>Eukaryota</taxon>
        <taxon>Fungi</taxon>
        <taxon>Fungi incertae sedis</taxon>
        <taxon>Chytridiomycota</taxon>
        <taxon>Chytridiomycota incertae sedis</taxon>
        <taxon>Chytridiomycetes</taxon>
        <taxon>Spizellomycetales</taxon>
        <taxon>Spizellomycetaceae</taxon>
        <taxon>Spizellomyces</taxon>
    </lineage>
</organism>
<dbReference type="InParanoid" id="A0A0L0HGC7"/>
<evidence type="ECO:0000256" key="2">
    <source>
        <dbReference type="ARBA" id="ARBA00022490"/>
    </source>
</evidence>
<feature type="domain" description="FYVE-type" evidence="12">
    <location>
        <begin position="597"/>
        <end position="657"/>
    </location>
</feature>
<dbReference type="SMART" id="SM00325">
    <property type="entry name" value="RhoGEF"/>
    <property type="match status" value="1"/>
</dbReference>
<evidence type="ECO:0000256" key="1">
    <source>
        <dbReference type="ARBA" id="ARBA00004245"/>
    </source>
</evidence>
<dbReference type="InterPro" id="IPR000219">
    <property type="entry name" value="DH_dom"/>
</dbReference>
<dbReference type="OrthoDB" id="660555at2759"/>
<dbReference type="PANTHER" id="PTHR12673:SF159">
    <property type="entry name" value="LD03170P"/>
    <property type="match status" value="1"/>
</dbReference>
<feature type="compositionally biased region" description="Polar residues" evidence="9">
    <location>
        <begin position="100"/>
        <end position="110"/>
    </location>
</feature>
<dbReference type="RefSeq" id="XP_016607923.1">
    <property type="nucleotide sequence ID" value="XM_016753479.1"/>
</dbReference>
<dbReference type="GO" id="GO:0008270">
    <property type="term" value="F:zinc ion binding"/>
    <property type="evidence" value="ECO:0007669"/>
    <property type="project" value="UniProtKB-KW"/>
</dbReference>
<dbReference type="Gene3D" id="1.20.900.10">
    <property type="entry name" value="Dbl homology (DH) domain"/>
    <property type="match status" value="1"/>
</dbReference>
<dbReference type="CDD" id="cd00065">
    <property type="entry name" value="FYVE_like_SF"/>
    <property type="match status" value="1"/>
</dbReference>
<protein>
    <recommendedName>
        <fullName evidence="15">FYVE, RhoGEF and PH domain-containing protein 4</fullName>
    </recommendedName>
</protein>
<evidence type="ECO:0000256" key="7">
    <source>
        <dbReference type="ARBA" id="ARBA00023212"/>
    </source>
</evidence>
<evidence type="ECO:0008006" key="15">
    <source>
        <dbReference type="Google" id="ProtNLM"/>
    </source>
</evidence>
<dbReference type="GO" id="GO:0005085">
    <property type="term" value="F:guanyl-nucleotide exchange factor activity"/>
    <property type="evidence" value="ECO:0007669"/>
    <property type="project" value="UniProtKB-KW"/>
</dbReference>
<dbReference type="GO" id="GO:0005856">
    <property type="term" value="C:cytoskeleton"/>
    <property type="evidence" value="ECO:0007669"/>
    <property type="project" value="UniProtKB-SubCell"/>
</dbReference>
<dbReference type="InterPro" id="IPR011993">
    <property type="entry name" value="PH-like_dom_sf"/>
</dbReference>
<dbReference type="Gene3D" id="3.30.40.10">
    <property type="entry name" value="Zinc/RING finger domain, C3HC4 (zinc finger)"/>
    <property type="match status" value="2"/>
</dbReference>
<evidence type="ECO:0000256" key="8">
    <source>
        <dbReference type="PROSITE-ProRule" id="PRU00091"/>
    </source>
</evidence>
<sequence length="822" mass="91919">MVNIATTVKGQTSSRPQSAIYSRESESEDLHGKILPHERARTLVQTDNNRDVGRPSKTRSLYDHPPLGPNEEKKREAKKRTSIASPSLEHTSESKGGKSATHQPPATRSSLAKHRLSAPPAAEPSPQIAGIESDLPPETLESATEARLRNLTIDTQSIVSSMRSFSASATSTLRSESGSSRASLSSDDIIYIVSSDSLENSVVSDTSDMRESPDAVNAMIAIDGSSPVSNDVSPASPIVDTKKRENIAREILDSERRYVDSLLLLQTLFLNPLMAAVGTTSEVIPKKIVQSIFSELAGIINVNMELRKQLEARLEEHPWNPVDGCLGDIFLNLAPFLKMYSSYVKNFNTALSVVSEQISKNPAFAQFVTKQNANPDLKGLGFQAYLIMPVQRIPRYKMLVEDLLKHTEVDHPDHSTLQKSLETIAEVAVFVNETIRHHEMMQELIEMQKCIRGLQEDLVTPGRRLIRRGKVQKICRRRHQTRYLILLSDFLIYTSPGILEDQYVFHRKLDLELCQVIDVPDTQDLQHIFQIVSPEKSFAMYADSQQEKEDWIKAIDGAIRELRSNKSTLRSEHGDNWYANEKKKKMHHYSAPVWVPDNCANSCMLCSQEFNIIKRKHHCRACGKVVCHACSSRYFIIPGLDEDRPARACNPCYDRISKEGKLQVVQADQGSESPMTPADANINVPLPRPRQMPRRVRPVSMAPQVWSMLGRNFVEDPSTFRDPVTPQRPGSEIGVANSPLAAARECSLCKDPFSIMKWKYQCSKCDRIVCGGCAPKKPQFDVCDPCHRGIDPSDVVVDEEGGGWSARYVPDDETVEETPAIL</sequence>
<dbReference type="AlphaFoldDB" id="A0A0L0HGC7"/>
<reference evidence="13 14" key="1">
    <citation type="submission" date="2009-08" db="EMBL/GenBank/DDBJ databases">
        <title>The Genome Sequence of Spizellomyces punctatus strain DAOM BR117.</title>
        <authorList>
            <consortium name="The Broad Institute Genome Sequencing Platform"/>
            <person name="Russ C."/>
            <person name="Cuomo C."/>
            <person name="Shea T."/>
            <person name="Young S.K."/>
            <person name="Zeng Q."/>
            <person name="Koehrsen M."/>
            <person name="Haas B."/>
            <person name="Borodovsky M."/>
            <person name="Guigo R."/>
            <person name="Alvarado L."/>
            <person name="Berlin A."/>
            <person name="Bochicchio J."/>
            <person name="Borenstein D."/>
            <person name="Chapman S."/>
            <person name="Chen Z."/>
            <person name="Engels R."/>
            <person name="Freedman E."/>
            <person name="Gellesch M."/>
            <person name="Goldberg J."/>
            <person name="Griggs A."/>
            <person name="Gujja S."/>
            <person name="Heiman D."/>
            <person name="Hepburn T."/>
            <person name="Howarth C."/>
            <person name="Jen D."/>
            <person name="Larson L."/>
            <person name="Lewis B."/>
            <person name="Mehta T."/>
            <person name="Park D."/>
            <person name="Pearson M."/>
            <person name="Roberts A."/>
            <person name="Saif S."/>
            <person name="Shenoy N."/>
            <person name="Sisk P."/>
            <person name="Stolte C."/>
            <person name="Sykes S."/>
            <person name="Thomson T."/>
            <person name="Walk T."/>
            <person name="White J."/>
            <person name="Yandava C."/>
            <person name="Burger G."/>
            <person name="Gray M.W."/>
            <person name="Holland P.W.H."/>
            <person name="King N."/>
            <person name="Lang F.B.F."/>
            <person name="Roger A.J."/>
            <person name="Ruiz-Trillo I."/>
            <person name="Lander E."/>
            <person name="Nusbaum C."/>
        </authorList>
    </citation>
    <scope>NUCLEOTIDE SEQUENCE [LARGE SCALE GENOMIC DNA]</scope>
    <source>
        <strain evidence="13 14">DAOM BR117</strain>
    </source>
</reference>
<dbReference type="SUPFAM" id="SSF57903">
    <property type="entry name" value="FYVE/PHD zinc finger"/>
    <property type="match status" value="2"/>
</dbReference>
<feature type="compositionally biased region" description="Basic and acidic residues" evidence="9">
    <location>
        <begin position="23"/>
        <end position="41"/>
    </location>
</feature>
<feature type="domain" description="DH" evidence="11">
    <location>
        <begin position="243"/>
        <end position="434"/>
    </location>
</feature>
<dbReference type="eggNOG" id="KOG4424">
    <property type="taxonomic scope" value="Eukaryota"/>
</dbReference>
<keyword evidence="4" id="KW-0479">Metal-binding</keyword>